<dbReference type="Gene3D" id="1.20.144.10">
    <property type="entry name" value="Phosphatidic acid phosphatase type 2/haloperoxidase"/>
    <property type="match status" value="2"/>
</dbReference>
<dbReference type="EMBL" id="JAQQFM010000007">
    <property type="protein sequence ID" value="MFL9926067.1"/>
    <property type="molecule type" value="Genomic_DNA"/>
</dbReference>
<feature type="transmembrane region" description="Helical" evidence="1">
    <location>
        <begin position="85"/>
        <end position="103"/>
    </location>
</feature>
<evidence type="ECO:0000313" key="3">
    <source>
        <dbReference type="EMBL" id="MFL9926067.1"/>
    </source>
</evidence>
<dbReference type="CDD" id="cd03392">
    <property type="entry name" value="PAP2_like_2"/>
    <property type="match status" value="1"/>
</dbReference>
<keyword evidence="1" id="KW-0472">Membrane</keyword>
<keyword evidence="1" id="KW-1133">Transmembrane helix</keyword>
<feature type="domain" description="Phosphatidic acid phosphatase type 2/haloperoxidase" evidence="2">
    <location>
        <begin position="110"/>
        <end position="240"/>
    </location>
</feature>
<keyword evidence="4" id="KW-1185">Reference proteome</keyword>
<dbReference type="SMART" id="SM00014">
    <property type="entry name" value="acidPPc"/>
    <property type="match status" value="1"/>
</dbReference>
<gene>
    <name evidence="3" type="ORF">PQR62_17460</name>
</gene>
<dbReference type="Proteomes" id="UP001629246">
    <property type="component" value="Unassembled WGS sequence"/>
</dbReference>
<protein>
    <submittedName>
        <fullName evidence="3">Phosphatase PAP2 family protein</fullName>
    </submittedName>
</protein>
<dbReference type="PANTHER" id="PTHR14969:SF13">
    <property type="entry name" value="AT30094P"/>
    <property type="match status" value="1"/>
</dbReference>
<evidence type="ECO:0000259" key="2">
    <source>
        <dbReference type="SMART" id="SM00014"/>
    </source>
</evidence>
<feature type="transmembrane region" description="Helical" evidence="1">
    <location>
        <begin position="225"/>
        <end position="245"/>
    </location>
</feature>
<name>A0ABW9ADG7_9BURK</name>
<comment type="caution">
    <text evidence="3">The sequence shown here is derived from an EMBL/GenBank/DDBJ whole genome shotgun (WGS) entry which is preliminary data.</text>
</comment>
<dbReference type="PANTHER" id="PTHR14969">
    <property type="entry name" value="SPHINGOSINE-1-PHOSPHATE PHOSPHOHYDROLASE"/>
    <property type="match status" value="1"/>
</dbReference>
<feature type="transmembrane region" description="Helical" evidence="1">
    <location>
        <begin position="192"/>
        <end position="213"/>
    </location>
</feature>
<organism evidence="3 4">
    <name type="scientific">Herbaspirillum lusitanum</name>
    <dbReference type="NCBI Taxonomy" id="213312"/>
    <lineage>
        <taxon>Bacteria</taxon>
        <taxon>Pseudomonadati</taxon>
        <taxon>Pseudomonadota</taxon>
        <taxon>Betaproteobacteria</taxon>
        <taxon>Burkholderiales</taxon>
        <taxon>Oxalobacteraceae</taxon>
        <taxon>Herbaspirillum</taxon>
    </lineage>
</organism>
<dbReference type="InterPro" id="IPR000326">
    <property type="entry name" value="PAP2/HPO"/>
</dbReference>
<accession>A0ABW9ADG7</accession>
<feature type="transmembrane region" description="Helical" evidence="1">
    <location>
        <begin position="148"/>
        <end position="171"/>
    </location>
</feature>
<feature type="transmembrane region" description="Helical" evidence="1">
    <location>
        <begin position="110"/>
        <end position="128"/>
    </location>
</feature>
<keyword evidence="1" id="KW-0812">Transmembrane</keyword>
<dbReference type="InterPro" id="IPR036938">
    <property type="entry name" value="PAP2/HPO_sf"/>
</dbReference>
<proteinExistence type="predicted"/>
<dbReference type="Pfam" id="PF01569">
    <property type="entry name" value="PAP2"/>
    <property type="match status" value="1"/>
</dbReference>
<evidence type="ECO:0000256" key="1">
    <source>
        <dbReference type="SAM" id="Phobius"/>
    </source>
</evidence>
<evidence type="ECO:0000313" key="4">
    <source>
        <dbReference type="Proteomes" id="UP001629246"/>
    </source>
</evidence>
<dbReference type="RefSeq" id="WP_408159262.1">
    <property type="nucleotide sequence ID" value="NZ_JAQQFM010000007.1"/>
</dbReference>
<sequence>MNLTERPSPLPFLRARFARDHYLGLPLTTGVLAVIASLSLFSLIAYAVMSAGDLIALDQRIADWFHLHASESRTLTLAVKAFTHWHGTIGILTMSALLALYMWRTRDWNWLLALWLTVPGGMLLNFGLKHVFQRLRPSFEQPILVLHSYSFPSGHSIGAALFYALLAAWLINQPALTTRLRRAISRSPASAAPMPGALIVTLAAAMTLLVGLSRMYLGAHFFSDVLAALLLGLGWFALCVTAVFTTRRHYSERVRSN</sequence>
<reference evidence="3 4" key="1">
    <citation type="journal article" date="2024" name="Chem. Sci.">
        <title>Discovery of megapolipeptins by genome mining of a Burkholderiales bacteria collection.</title>
        <authorList>
            <person name="Paulo B.S."/>
            <person name="Recchia M.J.J."/>
            <person name="Lee S."/>
            <person name="Fergusson C.H."/>
            <person name="Romanowski S.B."/>
            <person name="Hernandez A."/>
            <person name="Krull N."/>
            <person name="Liu D.Y."/>
            <person name="Cavanagh H."/>
            <person name="Bos A."/>
            <person name="Gray C.A."/>
            <person name="Murphy B.T."/>
            <person name="Linington R.G."/>
            <person name="Eustaquio A.S."/>
        </authorList>
    </citation>
    <scope>NUCLEOTIDE SEQUENCE [LARGE SCALE GENOMIC DNA]</scope>
    <source>
        <strain evidence="3 4">RL21-008-BIB-A</strain>
    </source>
</reference>
<feature type="transmembrane region" description="Helical" evidence="1">
    <location>
        <begin position="21"/>
        <end position="48"/>
    </location>
</feature>
<dbReference type="SUPFAM" id="SSF48317">
    <property type="entry name" value="Acid phosphatase/Vanadium-dependent haloperoxidase"/>
    <property type="match status" value="1"/>
</dbReference>